<dbReference type="EMBL" id="JAHQIW010000176">
    <property type="protein sequence ID" value="KAJ1346461.1"/>
    <property type="molecule type" value="Genomic_DNA"/>
</dbReference>
<feature type="compositionally biased region" description="Basic and acidic residues" evidence="1">
    <location>
        <begin position="88"/>
        <end position="99"/>
    </location>
</feature>
<feature type="region of interest" description="Disordered" evidence="1">
    <location>
        <begin position="79"/>
        <end position="99"/>
    </location>
</feature>
<keyword evidence="3" id="KW-1185">Reference proteome</keyword>
<dbReference type="AlphaFoldDB" id="A0AAD5MCK8"/>
<name>A0AAD5MCK8_PARTN</name>
<organism evidence="2 3">
    <name type="scientific">Parelaphostrongylus tenuis</name>
    <name type="common">Meningeal worm</name>
    <dbReference type="NCBI Taxonomy" id="148309"/>
    <lineage>
        <taxon>Eukaryota</taxon>
        <taxon>Metazoa</taxon>
        <taxon>Ecdysozoa</taxon>
        <taxon>Nematoda</taxon>
        <taxon>Chromadorea</taxon>
        <taxon>Rhabditida</taxon>
        <taxon>Rhabditina</taxon>
        <taxon>Rhabditomorpha</taxon>
        <taxon>Strongyloidea</taxon>
        <taxon>Metastrongylidae</taxon>
        <taxon>Parelaphostrongylus</taxon>
    </lineage>
</organism>
<evidence type="ECO:0000313" key="3">
    <source>
        <dbReference type="Proteomes" id="UP001196413"/>
    </source>
</evidence>
<gene>
    <name evidence="2" type="ORF">KIN20_001242</name>
</gene>
<evidence type="ECO:0000313" key="2">
    <source>
        <dbReference type="EMBL" id="KAJ1346461.1"/>
    </source>
</evidence>
<proteinExistence type="predicted"/>
<evidence type="ECO:0000256" key="1">
    <source>
        <dbReference type="SAM" id="MobiDB-lite"/>
    </source>
</evidence>
<reference evidence="2" key="1">
    <citation type="submission" date="2021-06" db="EMBL/GenBank/DDBJ databases">
        <title>Parelaphostrongylus tenuis whole genome reference sequence.</title>
        <authorList>
            <person name="Garwood T.J."/>
            <person name="Larsen P.A."/>
            <person name="Fountain-Jones N.M."/>
            <person name="Garbe J.R."/>
            <person name="Macchietto M.G."/>
            <person name="Kania S.A."/>
            <person name="Gerhold R.W."/>
            <person name="Richards J.E."/>
            <person name="Wolf T.M."/>
        </authorList>
    </citation>
    <scope>NUCLEOTIDE SEQUENCE</scope>
    <source>
        <strain evidence="2">MNPRO001-30</strain>
        <tissue evidence="2">Meninges</tissue>
    </source>
</reference>
<accession>A0AAD5MCK8</accession>
<sequence>MHIKVRDKNWTFAVEEATRRHLSSFVFNSKRDHKVFERLMRENGVTGTLPNAILRGMCRRSDEDIQMRIEVSFPCNSVMSGQMKKRSHPQERNFPHECQ</sequence>
<dbReference type="Proteomes" id="UP001196413">
    <property type="component" value="Unassembled WGS sequence"/>
</dbReference>
<comment type="caution">
    <text evidence="2">The sequence shown here is derived from an EMBL/GenBank/DDBJ whole genome shotgun (WGS) entry which is preliminary data.</text>
</comment>
<protein>
    <submittedName>
        <fullName evidence="2">Uncharacterized protein</fullName>
    </submittedName>
</protein>